<comment type="caution">
    <text evidence="2">The sequence shown here is derived from an EMBL/GenBank/DDBJ whole genome shotgun (WGS) entry which is preliminary data.</text>
</comment>
<reference evidence="2 3" key="1">
    <citation type="journal article" date="2016" name="Nat. Commun.">
        <title>Thousands of microbial genomes shed light on interconnected biogeochemical processes in an aquifer system.</title>
        <authorList>
            <person name="Anantharaman K."/>
            <person name="Brown C.T."/>
            <person name="Hug L.A."/>
            <person name="Sharon I."/>
            <person name="Castelle C.J."/>
            <person name="Probst A.J."/>
            <person name="Thomas B.C."/>
            <person name="Singh A."/>
            <person name="Wilkins M.J."/>
            <person name="Karaoz U."/>
            <person name="Brodie E.L."/>
            <person name="Williams K.H."/>
            <person name="Hubbard S.S."/>
            <person name="Banfield J.F."/>
        </authorList>
    </citation>
    <scope>NUCLEOTIDE SEQUENCE [LARGE SCALE GENOMIC DNA]</scope>
</reference>
<dbReference type="PANTHER" id="PTHR35458:SF8">
    <property type="entry name" value="SLR0650 PROTEIN"/>
    <property type="match status" value="1"/>
</dbReference>
<organism evidence="2 3">
    <name type="scientific">Candidatus Kaiserbacteria bacterium RIFOXYD1_FULL_47_14</name>
    <dbReference type="NCBI Taxonomy" id="1798533"/>
    <lineage>
        <taxon>Bacteria</taxon>
        <taxon>Candidatus Kaiseribacteriota</taxon>
    </lineage>
</organism>
<sequence>MKKPHIGVFIDAGNLYHTSARIGWRIDFIKLKNLLSHACDLSFINYHIVVPREDDSNYAKTLTHIQKASMAFTICQKPMKYIWSDEEKREIKKGDVDVDLAVDVVKNFENVDATIVVSGDSDYLALEKYVAERGKPLIFVSYKKNMAWELRLKNHMFFELIKEYVEYGVTTNPDLSAGATLTRLIVAKAVTESSTSQTPVDKAENSIIQDKKIYEKTTILPYA</sequence>
<dbReference type="EMBL" id="MFMU01000004">
    <property type="protein sequence ID" value="OGG93759.1"/>
    <property type="molecule type" value="Genomic_DNA"/>
</dbReference>
<dbReference type="Proteomes" id="UP000176867">
    <property type="component" value="Unassembled WGS sequence"/>
</dbReference>
<dbReference type="InterPro" id="IPR047140">
    <property type="entry name" value="LabA"/>
</dbReference>
<dbReference type="InterPro" id="IPR021139">
    <property type="entry name" value="NYN"/>
</dbReference>
<name>A0A1F6G6L9_9BACT</name>
<feature type="domain" description="NYN" evidence="1">
    <location>
        <begin position="6"/>
        <end position="157"/>
    </location>
</feature>
<evidence type="ECO:0000259" key="1">
    <source>
        <dbReference type="Pfam" id="PF01936"/>
    </source>
</evidence>
<dbReference type="Gene3D" id="3.40.50.1010">
    <property type="entry name" value="5'-nuclease"/>
    <property type="match status" value="1"/>
</dbReference>
<evidence type="ECO:0000313" key="3">
    <source>
        <dbReference type="Proteomes" id="UP000176867"/>
    </source>
</evidence>
<dbReference type="AlphaFoldDB" id="A0A1F6G6L9"/>
<gene>
    <name evidence="2" type="ORF">A2609_00705</name>
</gene>
<dbReference type="Pfam" id="PF01936">
    <property type="entry name" value="NYN"/>
    <property type="match status" value="1"/>
</dbReference>
<protein>
    <recommendedName>
        <fullName evidence="1">NYN domain-containing protein</fullName>
    </recommendedName>
</protein>
<evidence type="ECO:0000313" key="2">
    <source>
        <dbReference type="EMBL" id="OGG93759.1"/>
    </source>
</evidence>
<dbReference type="GO" id="GO:0004540">
    <property type="term" value="F:RNA nuclease activity"/>
    <property type="evidence" value="ECO:0007669"/>
    <property type="project" value="InterPro"/>
</dbReference>
<proteinExistence type="predicted"/>
<dbReference type="PANTHER" id="PTHR35458">
    <property type="entry name" value="SLR0755 PROTEIN"/>
    <property type="match status" value="1"/>
</dbReference>
<accession>A0A1F6G6L9</accession>
<dbReference type="STRING" id="1798533.A2609_00705"/>